<keyword evidence="3" id="KW-0029">Amino-acid transport</keyword>
<proteinExistence type="inferred from homology"/>
<dbReference type="InterPro" id="IPR051010">
    <property type="entry name" value="BCAA_transport"/>
</dbReference>
<comment type="similarity">
    <text evidence="1">Belongs to the leucine-binding protein family.</text>
</comment>
<dbReference type="AlphaFoldDB" id="A0A7L5BU00"/>
<dbReference type="GO" id="GO:0006865">
    <property type="term" value="P:amino acid transport"/>
    <property type="evidence" value="ECO:0007669"/>
    <property type="project" value="UniProtKB-KW"/>
</dbReference>
<organism evidence="5 6">
    <name type="scientific">Pikeienuella piscinae</name>
    <dbReference type="NCBI Taxonomy" id="2748098"/>
    <lineage>
        <taxon>Bacteria</taxon>
        <taxon>Pseudomonadati</taxon>
        <taxon>Pseudomonadota</taxon>
        <taxon>Alphaproteobacteria</taxon>
        <taxon>Rhodobacterales</taxon>
        <taxon>Paracoccaceae</taxon>
        <taxon>Pikeienuella</taxon>
    </lineage>
</organism>
<evidence type="ECO:0000256" key="3">
    <source>
        <dbReference type="ARBA" id="ARBA00022970"/>
    </source>
</evidence>
<evidence type="ECO:0000313" key="6">
    <source>
        <dbReference type="Proteomes" id="UP000503336"/>
    </source>
</evidence>
<dbReference type="Gene3D" id="3.40.50.2300">
    <property type="match status" value="2"/>
</dbReference>
<dbReference type="PROSITE" id="PS51318">
    <property type="entry name" value="TAT"/>
    <property type="match status" value="1"/>
</dbReference>
<dbReference type="InterPro" id="IPR028082">
    <property type="entry name" value="Peripla_BP_I"/>
</dbReference>
<feature type="domain" description="Leucine-binding protein" evidence="4">
    <location>
        <begin position="34"/>
        <end position="334"/>
    </location>
</feature>
<sequence>MVTTSRRAMLKGTGAIAIAGALGAPALVRAQDKTLRIGHLGVMSGPEASWGLVNKYSALATAEMYNKRGGVEIDGDRYRVEIVSVDDRNDPRLTVSGAERLMGEEGLRYVIGPNTDTTATSVRPIAEKNNAIYIPYAFDKALYSPPAENAILGMIASYQTARAMYRIFYDQRDVRRVAYIARNDSDGLYQRDEGVKVAKKVGFEIVAQDIYEPTITDFFPVVANIVSLEPDVIIMSAVAPAHCPQIMRAAREMGYTGLFSAESAQDIKIINEIAGEYGNGLVSIGGASTPEIRSEYMDEFIEHYIGVAGEWNDEAGTKAYALEIILATLQKTGAAGIDDISLYKAAIPEFSMKNPFLKEDATVTYVGMDDFGQLRQIGVPMVLTETKDGEFTTLAIAGVAS</sequence>
<name>A0A7L5BU00_9RHOB</name>
<dbReference type="Pfam" id="PF13458">
    <property type="entry name" value="Peripla_BP_6"/>
    <property type="match status" value="1"/>
</dbReference>
<reference evidence="5 6" key="1">
    <citation type="submission" date="2020-02" db="EMBL/GenBank/DDBJ databases">
        <title>complete genome sequence of Rhodobacteraceae bacterium.</title>
        <authorList>
            <person name="Park J."/>
            <person name="Kim Y.-S."/>
            <person name="Kim K.-H."/>
        </authorList>
    </citation>
    <scope>NUCLEOTIDE SEQUENCE [LARGE SCALE GENOMIC DNA]</scope>
    <source>
        <strain evidence="5 6">RR4-56</strain>
    </source>
</reference>
<accession>A0A7L5BU00</accession>
<dbReference type="KEGG" id="hdh:G5B40_02310"/>
<dbReference type="InterPro" id="IPR028081">
    <property type="entry name" value="Leu-bd"/>
</dbReference>
<dbReference type="RefSeq" id="WP_165094506.1">
    <property type="nucleotide sequence ID" value="NZ_CP049056.1"/>
</dbReference>
<evidence type="ECO:0000313" key="5">
    <source>
        <dbReference type="EMBL" id="QIE54373.1"/>
    </source>
</evidence>
<evidence type="ECO:0000256" key="2">
    <source>
        <dbReference type="ARBA" id="ARBA00022729"/>
    </source>
</evidence>
<evidence type="ECO:0000256" key="1">
    <source>
        <dbReference type="ARBA" id="ARBA00010062"/>
    </source>
</evidence>
<keyword evidence="2" id="KW-0732">Signal</keyword>
<protein>
    <submittedName>
        <fullName evidence="5">ABC transporter substrate-binding protein</fullName>
    </submittedName>
</protein>
<dbReference type="Proteomes" id="UP000503336">
    <property type="component" value="Chromosome"/>
</dbReference>
<dbReference type="PANTHER" id="PTHR30483:SF6">
    <property type="entry name" value="PERIPLASMIC BINDING PROTEIN OF ABC TRANSPORTER FOR NATURAL AMINO ACIDS"/>
    <property type="match status" value="1"/>
</dbReference>
<dbReference type="InterPro" id="IPR006311">
    <property type="entry name" value="TAT_signal"/>
</dbReference>
<keyword evidence="3" id="KW-0813">Transport</keyword>
<gene>
    <name evidence="5" type="ORF">G5B40_02310</name>
</gene>
<dbReference type="SUPFAM" id="SSF53822">
    <property type="entry name" value="Periplasmic binding protein-like I"/>
    <property type="match status" value="1"/>
</dbReference>
<evidence type="ECO:0000259" key="4">
    <source>
        <dbReference type="Pfam" id="PF13458"/>
    </source>
</evidence>
<dbReference type="PANTHER" id="PTHR30483">
    <property type="entry name" value="LEUCINE-SPECIFIC-BINDING PROTEIN"/>
    <property type="match status" value="1"/>
</dbReference>
<dbReference type="EMBL" id="CP049056">
    <property type="protein sequence ID" value="QIE54373.1"/>
    <property type="molecule type" value="Genomic_DNA"/>
</dbReference>
<keyword evidence="6" id="KW-1185">Reference proteome</keyword>